<evidence type="ECO:0000313" key="5">
    <source>
        <dbReference type="Proteomes" id="UP001498421"/>
    </source>
</evidence>
<evidence type="ECO:0000313" key="4">
    <source>
        <dbReference type="EMBL" id="KAK7427988.1"/>
    </source>
</evidence>
<keyword evidence="1" id="KW-0808">Transferase</keyword>
<feature type="domain" description="Methyltransferase type 12" evidence="3">
    <location>
        <begin position="64"/>
        <end position="171"/>
    </location>
</feature>
<sequence length="285" mass="31355">MSDSSTQHQVAKPSNAGNGNERFNAEAAVWDSNPFVHAMSLEAWKAVQKSVPSLVQSPGQLDVLEIGCGTGLLSLEAAVAAKRFVAVDAAEGMIEVLSSKLSKLDSSNIQPLAIMLEDPEDKRMPPGDDANPDGPRLKYDLALSHLVLHHIPDLKPVLATMLGCLKPGGVVALTDFEDFSPKARRFHPESRMDGVERHGIARNWMEDLMREVGFQDVKVEVAWEHMKLVEKFPGEFKQGTPSKDQGELMKFSYLMCLGKKIQLDNDLHVQSHLNVSRAKPGARLK</sequence>
<dbReference type="PANTHER" id="PTHR43861">
    <property type="entry name" value="TRANS-ACONITATE 2-METHYLTRANSFERASE-RELATED"/>
    <property type="match status" value="1"/>
</dbReference>
<dbReference type="Gene3D" id="3.40.50.150">
    <property type="entry name" value="Vaccinia Virus protein VP39"/>
    <property type="match status" value="1"/>
</dbReference>
<dbReference type="InterPro" id="IPR013217">
    <property type="entry name" value="Methyltransf_12"/>
</dbReference>
<evidence type="ECO:0000256" key="2">
    <source>
        <dbReference type="SAM" id="MobiDB-lite"/>
    </source>
</evidence>
<dbReference type="EMBL" id="JAZAVK010000046">
    <property type="protein sequence ID" value="KAK7427988.1"/>
    <property type="molecule type" value="Genomic_DNA"/>
</dbReference>
<dbReference type="SUPFAM" id="SSF53335">
    <property type="entry name" value="S-adenosyl-L-methionine-dependent methyltransferases"/>
    <property type="match status" value="1"/>
</dbReference>
<feature type="region of interest" description="Disordered" evidence="2">
    <location>
        <begin position="1"/>
        <end position="21"/>
    </location>
</feature>
<evidence type="ECO:0000259" key="3">
    <source>
        <dbReference type="Pfam" id="PF08242"/>
    </source>
</evidence>
<accession>A0ABR1I3A6</accession>
<dbReference type="CDD" id="cd02440">
    <property type="entry name" value="AdoMet_MTases"/>
    <property type="match status" value="1"/>
</dbReference>
<comment type="caution">
    <text evidence="4">The sequence shown here is derived from an EMBL/GenBank/DDBJ whole genome shotgun (WGS) entry which is preliminary data.</text>
</comment>
<keyword evidence="5" id="KW-1185">Reference proteome</keyword>
<evidence type="ECO:0000256" key="1">
    <source>
        <dbReference type="ARBA" id="ARBA00022679"/>
    </source>
</evidence>
<proteinExistence type="predicted"/>
<dbReference type="Proteomes" id="UP001498421">
    <property type="component" value="Unassembled WGS sequence"/>
</dbReference>
<organism evidence="4 5">
    <name type="scientific">Neonectria magnoliae</name>
    <dbReference type="NCBI Taxonomy" id="2732573"/>
    <lineage>
        <taxon>Eukaryota</taxon>
        <taxon>Fungi</taxon>
        <taxon>Dikarya</taxon>
        <taxon>Ascomycota</taxon>
        <taxon>Pezizomycotina</taxon>
        <taxon>Sordariomycetes</taxon>
        <taxon>Hypocreomycetidae</taxon>
        <taxon>Hypocreales</taxon>
        <taxon>Nectriaceae</taxon>
        <taxon>Neonectria</taxon>
    </lineage>
</organism>
<dbReference type="Pfam" id="PF08242">
    <property type="entry name" value="Methyltransf_12"/>
    <property type="match status" value="1"/>
</dbReference>
<dbReference type="PANTHER" id="PTHR43861:SF3">
    <property type="entry name" value="PUTATIVE (AFU_ORTHOLOGUE AFUA_2G14390)-RELATED"/>
    <property type="match status" value="1"/>
</dbReference>
<gene>
    <name evidence="4" type="ORF">QQZ08_005419</name>
</gene>
<reference evidence="4 5" key="1">
    <citation type="journal article" date="2025" name="Microbiol. Resour. Announc.">
        <title>Draft genome sequences for Neonectria magnoliae and Neonectria punicea, canker pathogens of Liriodendron tulipifera and Acer saccharum in West Virginia.</title>
        <authorList>
            <person name="Petronek H.M."/>
            <person name="Kasson M.T."/>
            <person name="Metheny A.M."/>
            <person name="Stauder C.M."/>
            <person name="Lovett B."/>
            <person name="Lynch S.C."/>
            <person name="Garnas J.R."/>
            <person name="Kasson L.R."/>
            <person name="Stajich J.E."/>
        </authorList>
    </citation>
    <scope>NUCLEOTIDE SEQUENCE [LARGE SCALE GENOMIC DNA]</scope>
    <source>
        <strain evidence="4 5">NRRL 64651</strain>
    </source>
</reference>
<name>A0ABR1I3A6_9HYPO</name>
<dbReference type="InterPro" id="IPR029063">
    <property type="entry name" value="SAM-dependent_MTases_sf"/>
</dbReference>
<protein>
    <recommendedName>
        <fullName evidence="3">Methyltransferase type 12 domain-containing protein</fullName>
    </recommendedName>
</protein>